<dbReference type="Gene3D" id="3.30.565.10">
    <property type="entry name" value="Histidine kinase-like ATPase, C-terminal domain"/>
    <property type="match status" value="1"/>
</dbReference>
<keyword evidence="12" id="KW-0547">Nucleotide-binding</keyword>
<keyword evidence="12" id="KW-0067">ATP-binding</keyword>
<gene>
    <name evidence="12" type="ORF">ACFPOC_02410</name>
</gene>
<dbReference type="EC" id="2.7.13.3" evidence="2"/>
<feature type="transmembrane region" description="Helical" evidence="8">
    <location>
        <begin position="189"/>
        <end position="211"/>
    </location>
</feature>
<evidence type="ECO:0000313" key="13">
    <source>
        <dbReference type="Proteomes" id="UP001596056"/>
    </source>
</evidence>
<dbReference type="PRINTS" id="PR00344">
    <property type="entry name" value="BCTRLSENSOR"/>
</dbReference>
<evidence type="ECO:0000256" key="5">
    <source>
        <dbReference type="PROSITE-ProRule" id="PRU00110"/>
    </source>
</evidence>
<evidence type="ECO:0000259" key="11">
    <source>
        <dbReference type="PROSITE" id="PS50894"/>
    </source>
</evidence>
<feature type="modified residue" description="Phosphohistidine" evidence="5">
    <location>
        <position position="690"/>
    </location>
</feature>
<dbReference type="Pfam" id="PF00512">
    <property type="entry name" value="HisKA"/>
    <property type="match status" value="1"/>
</dbReference>
<dbReference type="Gene3D" id="3.40.50.2300">
    <property type="match status" value="1"/>
</dbReference>
<dbReference type="InterPro" id="IPR004358">
    <property type="entry name" value="Sig_transdc_His_kin-like_C"/>
</dbReference>
<dbReference type="SMART" id="SM00387">
    <property type="entry name" value="HATPase_c"/>
    <property type="match status" value="1"/>
</dbReference>
<dbReference type="Gene3D" id="1.20.120.160">
    <property type="entry name" value="HPT domain"/>
    <property type="match status" value="1"/>
</dbReference>
<dbReference type="Pfam" id="PF02518">
    <property type="entry name" value="HATPase_c"/>
    <property type="match status" value="1"/>
</dbReference>
<dbReference type="SUPFAM" id="SSF55874">
    <property type="entry name" value="ATPase domain of HSP90 chaperone/DNA topoisomerase II/histidine kinase"/>
    <property type="match status" value="1"/>
</dbReference>
<feature type="modified residue" description="4-aspartylphosphate" evidence="6">
    <location>
        <position position="538"/>
    </location>
</feature>
<keyword evidence="3 6" id="KW-0597">Phosphoprotein</keyword>
<dbReference type="Pfam" id="PF01627">
    <property type="entry name" value="Hpt"/>
    <property type="match status" value="1"/>
</dbReference>
<name>A0ABW0S8P5_9RHOB</name>
<comment type="caution">
    <text evidence="12">The sequence shown here is derived from an EMBL/GenBank/DDBJ whole genome shotgun (WGS) entry which is preliminary data.</text>
</comment>
<evidence type="ECO:0000256" key="3">
    <source>
        <dbReference type="ARBA" id="ARBA00022553"/>
    </source>
</evidence>
<feature type="region of interest" description="Disordered" evidence="7">
    <location>
        <begin position="605"/>
        <end position="634"/>
    </location>
</feature>
<dbReference type="GO" id="GO:0005524">
    <property type="term" value="F:ATP binding"/>
    <property type="evidence" value="ECO:0007669"/>
    <property type="project" value="UniProtKB-KW"/>
</dbReference>
<dbReference type="SMART" id="SM00388">
    <property type="entry name" value="HisKA"/>
    <property type="match status" value="1"/>
</dbReference>
<evidence type="ECO:0000256" key="2">
    <source>
        <dbReference type="ARBA" id="ARBA00012438"/>
    </source>
</evidence>
<dbReference type="InterPro" id="IPR036890">
    <property type="entry name" value="HATPase_C_sf"/>
</dbReference>
<feature type="domain" description="Response regulatory" evidence="10">
    <location>
        <begin position="489"/>
        <end position="603"/>
    </location>
</feature>
<dbReference type="SUPFAM" id="SSF52172">
    <property type="entry name" value="CheY-like"/>
    <property type="match status" value="1"/>
</dbReference>
<dbReference type="InterPro" id="IPR008207">
    <property type="entry name" value="Sig_transdc_His_kin_Hpt_dom"/>
</dbReference>
<dbReference type="SUPFAM" id="SSF47226">
    <property type="entry name" value="Histidine-containing phosphotransfer domain, HPT domain"/>
    <property type="match status" value="1"/>
</dbReference>
<dbReference type="PROSITE" id="PS50109">
    <property type="entry name" value="HIS_KIN"/>
    <property type="match status" value="1"/>
</dbReference>
<dbReference type="CDD" id="cd17546">
    <property type="entry name" value="REC_hyHK_CKI1_RcsC-like"/>
    <property type="match status" value="1"/>
</dbReference>
<keyword evidence="8" id="KW-0812">Transmembrane</keyword>
<evidence type="ECO:0000256" key="7">
    <source>
        <dbReference type="SAM" id="MobiDB-lite"/>
    </source>
</evidence>
<feature type="domain" description="Histidine kinase" evidence="9">
    <location>
        <begin position="250"/>
        <end position="464"/>
    </location>
</feature>
<dbReference type="InterPro" id="IPR011006">
    <property type="entry name" value="CheY-like_superfamily"/>
</dbReference>
<feature type="transmembrane region" description="Helical" evidence="8">
    <location>
        <begin position="20"/>
        <end position="41"/>
    </location>
</feature>
<reference evidence="13" key="1">
    <citation type="journal article" date="2019" name="Int. J. Syst. Evol. Microbiol.">
        <title>The Global Catalogue of Microorganisms (GCM) 10K type strain sequencing project: providing services to taxonomists for standard genome sequencing and annotation.</title>
        <authorList>
            <consortium name="The Broad Institute Genomics Platform"/>
            <consortium name="The Broad Institute Genome Sequencing Center for Infectious Disease"/>
            <person name="Wu L."/>
            <person name="Ma J."/>
        </authorList>
    </citation>
    <scope>NUCLEOTIDE SEQUENCE [LARGE SCALE GENOMIC DNA]</scope>
    <source>
        <strain evidence="13">KACC 11588</strain>
    </source>
</reference>
<organism evidence="12 13">
    <name type="scientific">Rubellimicrobium aerolatum</name>
    <dbReference type="NCBI Taxonomy" id="490979"/>
    <lineage>
        <taxon>Bacteria</taxon>
        <taxon>Pseudomonadati</taxon>
        <taxon>Pseudomonadota</taxon>
        <taxon>Alphaproteobacteria</taxon>
        <taxon>Rhodobacterales</taxon>
        <taxon>Roseobacteraceae</taxon>
        <taxon>Rubellimicrobium</taxon>
    </lineage>
</organism>
<proteinExistence type="predicted"/>
<dbReference type="InterPro" id="IPR036097">
    <property type="entry name" value="HisK_dim/P_sf"/>
</dbReference>
<dbReference type="RefSeq" id="WP_209837543.1">
    <property type="nucleotide sequence ID" value="NZ_JAGGJP010000002.1"/>
</dbReference>
<feature type="domain" description="HPt" evidence="11">
    <location>
        <begin position="648"/>
        <end position="743"/>
    </location>
</feature>
<dbReference type="InterPro" id="IPR003594">
    <property type="entry name" value="HATPase_dom"/>
</dbReference>
<dbReference type="PANTHER" id="PTHR45339:SF5">
    <property type="entry name" value="HISTIDINE KINASE"/>
    <property type="match status" value="1"/>
</dbReference>
<keyword evidence="8" id="KW-0472">Membrane</keyword>
<accession>A0ABW0S8P5</accession>
<evidence type="ECO:0000313" key="12">
    <source>
        <dbReference type="EMBL" id="MFC5565267.1"/>
    </source>
</evidence>
<evidence type="ECO:0000259" key="9">
    <source>
        <dbReference type="PROSITE" id="PS50109"/>
    </source>
</evidence>
<feature type="compositionally biased region" description="Low complexity" evidence="7">
    <location>
        <begin position="617"/>
        <end position="634"/>
    </location>
</feature>
<keyword evidence="4" id="KW-0902">Two-component regulatory system</keyword>
<evidence type="ECO:0000256" key="6">
    <source>
        <dbReference type="PROSITE-ProRule" id="PRU00169"/>
    </source>
</evidence>
<dbReference type="Pfam" id="PF00072">
    <property type="entry name" value="Response_reg"/>
    <property type="match status" value="1"/>
</dbReference>
<dbReference type="Gene3D" id="1.10.287.130">
    <property type="match status" value="1"/>
</dbReference>
<comment type="catalytic activity">
    <reaction evidence="1">
        <text>ATP + protein L-histidine = ADP + protein N-phospho-L-histidine.</text>
        <dbReference type="EC" id="2.7.13.3"/>
    </reaction>
</comment>
<dbReference type="CDD" id="cd00082">
    <property type="entry name" value="HisKA"/>
    <property type="match status" value="1"/>
</dbReference>
<dbReference type="SMART" id="SM00448">
    <property type="entry name" value="REC"/>
    <property type="match status" value="1"/>
</dbReference>
<keyword evidence="8" id="KW-1133">Transmembrane helix</keyword>
<dbReference type="PROSITE" id="PS50110">
    <property type="entry name" value="RESPONSE_REGULATORY"/>
    <property type="match status" value="1"/>
</dbReference>
<sequence length="749" mass="78457">MKYWRRRSDWTGSRPLRWGVAGLSGLSLVLLAGVVYLFSLLDQSRQAMEDSVREDAMWAVYQTDRQASRMIATIDDALLAGLPDGAAPVVAAYDILYSRAELLEEGSFGVKFSATPSLYAEAQRVSDDILGLAARVDALAAAPSGPGLRALRSETEAVQRATGNLVVLTNAALNQTRVAQRAEAQGLQAALGISVGLLVVGFAGIVTLMALQMRLIATVGRKLAILGERNRAIAKRARAASRAKSTFLATMSHEIRTPLNGIIGTAELMAHAHLSPEQERHLSTIRESGYHLLEVISDVLDFSKLESGKVEFEIHRVRLPDVAMLLRAMLAPRAELKGLRLGIDLPALEVGTDPARLRQILVNLLGNALKFTTEGSVTATGRLTAPGRLRIEIADTGIGIPDAAMSLLFRDFSQVDGSASRSFGGTGLGLVICKRIAEGLGGRIGATSRPGEGSTFWFEIPVADPLPVEAAAATPPDPAHAREGAFQGRVLVVEDNPVNRTVAKGLLGWLGVEVEMAHNGAQAVERLAQGGCDLVLMDVQMPVMNGLEATEEIRRRGDPVRIVGLTGNAFISDRADCLRAGMDDFVAKPVTQDKLAQVLAEAGLQRPAGPAAKQSPEARPAPGGRSAPGPGAAPEAPLLDAGLFASLLGTLGAGTVEALLEEVMAEAAALPAAFAEGEAGDSGRLDAILHGFKGAAATLGLAEAARLAQALRDGGGRGPEATERPLRAALAGADMARAALRAAGRPVAA</sequence>
<evidence type="ECO:0000256" key="4">
    <source>
        <dbReference type="ARBA" id="ARBA00023012"/>
    </source>
</evidence>
<dbReference type="InterPro" id="IPR003661">
    <property type="entry name" value="HisK_dim/P_dom"/>
</dbReference>
<evidence type="ECO:0000259" key="10">
    <source>
        <dbReference type="PROSITE" id="PS50110"/>
    </source>
</evidence>
<evidence type="ECO:0000256" key="1">
    <source>
        <dbReference type="ARBA" id="ARBA00000085"/>
    </source>
</evidence>
<dbReference type="PANTHER" id="PTHR45339">
    <property type="entry name" value="HYBRID SIGNAL TRANSDUCTION HISTIDINE KINASE J"/>
    <property type="match status" value="1"/>
</dbReference>
<dbReference type="InterPro" id="IPR001789">
    <property type="entry name" value="Sig_transdc_resp-reg_receiver"/>
</dbReference>
<dbReference type="InterPro" id="IPR036641">
    <property type="entry name" value="HPT_dom_sf"/>
</dbReference>
<evidence type="ECO:0000256" key="8">
    <source>
        <dbReference type="SAM" id="Phobius"/>
    </source>
</evidence>
<dbReference type="EMBL" id="JBHSNA010000002">
    <property type="protein sequence ID" value="MFC5565267.1"/>
    <property type="molecule type" value="Genomic_DNA"/>
</dbReference>
<dbReference type="InterPro" id="IPR005467">
    <property type="entry name" value="His_kinase_dom"/>
</dbReference>
<keyword evidence="13" id="KW-1185">Reference proteome</keyword>
<protein>
    <recommendedName>
        <fullName evidence="2">histidine kinase</fullName>
        <ecNumber evidence="2">2.7.13.3</ecNumber>
    </recommendedName>
</protein>
<dbReference type="PROSITE" id="PS50894">
    <property type="entry name" value="HPT"/>
    <property type="match status" value="1"/>
</dbReference>
<dbReference type="Proteomes" id="UP001596056">
    <property type="component" value="Unassembled WGS sequence"/>
</dbReference>
<dbReference type="SUPFAM" id="SSF47384">
    <property type="entry name" value="Homodimeric domain of signal transducing histidine kinase"/>
    <property type="match status" value="1"/>
</dbReference>
<dbReference type="CDD" id="cd16922">
    <property type="entry name" value="HATPase_EvgS-ArcB-TorS-like"/>
    <property type="match status" value="1"/>
</dbReference>